<dbReference type="Proteomes" id="UP001174936">
    <property type="component" value="Unassembled WGS sequence"/>
</dbReference>
<proteinExistence type="predicted"/>
<sequence>MGICLRHATNGMCCSTAMERVFDPEHAVCTLCTHSLHRGILGSHNRLLDRSSASSPSCMMRPRLAVTETPVRFGPYQPSHDDMSPSANMRLQDSPPRPTRQTDVALGLPARCVCPQPSTAALERGQAALYDRILPFQWLARSMVGGGEFMLS</sequence>
<organism evidence="2 3">
    <name type="scientific">Cercophora newfieldiana</name>
    <dbReference type="NCBI Taxonomy" id="92897"/>
    <lineage>
        <taxon>Eukaryota</taxon>
        <taxon>Fungi</taxon>
        <taxon>Dikarya</taxon>
        <taxon>Ascomycota</taxon>
        <taxon>Pezizomycotina</taxon>
        <taxon>Sordariomycetes</taxon>
        <taxon>Sordariomycetidae</taxon>
        <taxon>Sordariales</taxon>
        <taxon>Lasiosphaeriaceae</taxon>
        <taxon>Cercophora</taxon>
    </lineage>
</organism>
<evidence type="ECO:0000313" key="3">
    <source>
        <dbReference type="Proteomes" id="UP001174936"/>
    </source>
</evidence>
<evidence type="ECO:0000313" key="2">
    <source>
        <dbReference type="EMBL" id="KAK0656531.1"/>
    </source>
</evidence>
<dbReference type="AlphaFoldDB" id="A0AA39YRE3"/>
<comment type="caution">
    <text evidence="2">The sequence shown here is derived from an EMBL/GenBank/DDBJ whole genome shotgun (WGS) entry which is preliminary data.</text>
</comment>
<reference evidence="2" key="1">
    <citation type="submission" date="2023-06" db="EMBL/GenBank/DDBJ databases">
        <title>Genome-scale phylogeny and comparative genomics of the fungal order Sordariales.</title>
        <authorList>
            <consortium name="Lawrence Berkeley National Laboratory"/>
            <person name="Hensen N."/>
            <person name="Bonometti L."/>
            <person name="Westerberg I."/>
            <person name="Brannstrom I.O."/>
            <person name="Guillou S."/>
            <person name="Cros-Aarteil S."/>
            <person name="Calhoun S."/>
            <person name="Haridas S."/>
            <person name="Kuo A."/>
            <person name="Mondo S."/>
            <person name="Pangilinan J."/>
            <person name="Riley R."/>
            <person name="Labutti K."/>
            <person name="Andreopoulos B."/>
            <person name="Lipzen A."/>
            <person name="Chen C."/>
            <person name="Yanf M."/>
            <person name="Daum C."/>
            <person name="Ng V."/>
            <person name="Clum A."/>
            <person name="Steindorff A."/>
            <person name="Ohm R."/>
            <person name="Martin F."/>
            <person name="Silar P."/>
            <person name="Natvig D."/>
            <person name="Lalanne C."/>
            <person name="Gautier V."/>
            <person name="Ament-Velasquez S.L."/>
            <person name="Kruys A."/>
            <person name="Hutchinson M.I."/>
            <person name="Powell A.J."/>
            <person name="Barry K."/>
            <person name="Miller A.N."/>
            <person name="Grigoriev I.V."/>
            <person name="Debuchy R."/>
            <person name="Gladieux P."/>
            <person name="Thoren M.H."/>
            <person name="Johannesson H."/>
        </authorList>
    </citation>
    <scope>NUCLEOTIDE SEQUENCE</scope>
    <source>
        <strain evidence="2">SMH2532-1</strain>
    </source>
</reference>
<evidence type="ECO:0000256" key="1">
    <source>
        <dbReference type="SAM" id="MobiDB-lite"/>
    </source>
</evidence>
<protein>
    <submittedName>
        <fullName evidence="2">Uncharacterized protein</fullName>
    </submittedName>
</protein>
<feature type="region of interest" description="Disordered" evidence="1">
    <location>
        <begin position="77"/>
        <end position="102"/>
    </location>
</feature>
<gene>
    <name evidence="2" type="ORF">B0T16DRAFT_40185</name>
</gene>
<dbReference type="EMBL" id="JAULSV010000001">
    <property type="protein sequence ID" value="KAK0656531.1"/>
    <property type="molecule type" value="Genomic_DNA"/>
</dbReference>
<keyword evidence="3" id="KW-1185">Reference proteome</keyword>
<name>A0AA39YRE3_9PEZI</name>
<accession>A0AA39YRE3</accession>